<dbReference type="PANTHER" id="PTHR24567">
    <property type="entry name" value="CRP FAMILY TRANSCRIPTIONAL REGULATORY PROTEIN"/>
    <property type="match status" value="1"/>
</dbReference>
<dbReference type="CDD" id="cd00038">
    <property type="entry name" value="CAP_ED"/>
    <property type="match status" value="1"/>
</dbReference>
<comment type="caution">
    <text evidence="5">The sequence shown here is derived from an EMBL/GenBank/DDBJ whole genome shotgun (WGS) entry which is preliminary data.</text>
</comment>
<dbReference type="InterPro" id="IPR050397">
    <property type="entry name" value="Env_Response_Regulators"/>
</dbReference>
<dbReference type="Gene3D" id="1.10.10.10">
    <property type="entry name" value="Winged helix-like DNA-binding domain superfamily/Winged helix DNA-binding domain"/>
    <property type="match status" value="1"/>
</dbReference>
<dbReference type="InterPro" id="IPR012318">
    <property type="entry name" value="HTH_CRP"/>
</dbReference>
<dbReference type="Pfam" id="PF00027">
    <property type="entry name" value="cNMP_binding"/>
    <property type="match status" value="1"/>
</dbReference>
<proteinExistence type="predicted"/>
<protein>
    <submittedName>
        <fullName evidence="5">CRP-like cAMP-binding protein</fullName>
    </submittedName>
</protein>
<keyword evidence="1" id="KW-0805">Transcription regulation</keyword>
<evidence type="ECO:0000259" key="4">
    <source>
        <dbReference type="PROSITE" id="PS50042"/>
    </source>
</evidence>
<dbReference type="InterPro" id="IPR036390">
    <property type="entry name" value="WH_DNA-bd_sf"/>
</dbReference>
<sequence length="250" mass="27718">MTSSRHPLPANRLLAALSLRSRERFVVDCDPVKLTFAEVLCESGERINQVYFPTEGFVSLLTPLDDGARLEVGIVGDEGMVGTPLLLGVNTSPLQAVVQGAGIALRMNAAAFRKHCRQDDEIQKRLNLYLHVSIRQLAQTAACTRYHSIEPRLARWLLMSRDRAHADQFHLTHEFLAYMLGVRRVGVTQAARGLHARGFISYIRGSITILDNTGLEKVSCSCYRRGNEMYEQTLGKPRGGRARAAGELAS</sequence>
<evidence type="ECO:0000256" key="1">
    <source>
        <dbReference type="ARBA" id="ARBA00023015"/>
    </source>
</evidence>
<keyword evidence="2" id="KW-0238">DNA-binding</keyword>
<dbReference type="AlphaFoldDB" id="A0A841HHN6"/>
<dbReference type="SUPFAM" id="SSF46785">
    <property type="entry name" value="Winged helix' DNA-binding domain"/>
    <property type="match status" value="1"/>
</dbReference>
<gene>
    <name evidence="5" type="ORF">HNQ60_001365</name>
</gene>
<dbReference type="Gene3D" id="2.60.120.10">
    <property type="entry name" value="Jelly Rolls"/>
    <property type="match status" value="1"/>
</dbReference>
<dbReference type="PROSITE" id="PS50042">
    <property type="entry name" value="CNMP_BINDING_3"/>
    <property type="match status" value="1"/>
</dbReference>
<name>A0A841HHN6_9GAMM</name>
<evidence type="ECO:0000313" key="5">
    <source>
        <dbReference type="EMBL" id="MBB6092487.1"/>
    </source>
</evidence>
<dbReference type="InterPro" id="IPR014710">
    <property type="entry name" value="RmlC-like_jellyroll"/>
</dbReference>
<dbReference type="Pfam" id="PF13545">
    <property type="entry name" value="HTH_Crp_2"/>
    <property type="match status" value="1"/>
</dbReference>
<reference evidence="5 6" key="1">
    <citation type="submission" date="2020-08" db="EMBL/GenBank/DDBJ databases">
        <title>Genomic Encyclopedia of Type Strains, Phase IV (KMG-IV): sequencing the most valuable type-strain genomes for metagenomic binning, comparative biology and taxonomic classification.</title>
        <authorList>
            <person name="Goeker M."/>
        </authorList>
    </citation>
    <scope>NUCLEOTIDE SEQUENCE [LARGE SCALE GENOMIC DNA]</scope>
    <source>
        <strain evidence="5 6">DSM 26723</strain>
    </source>
</reference>
<dbReference type="GO" id="GO:0005829">
    <property type="term" value="C:cytosol"/>
    <property type="evidence" value="ECO:0007669"/>
    <property type="project" value="TreeGrafter"/>
</dbReference>
<dbReference type="RefSeq" id="WP_184330283.1">
    <property type="nucleotide sequence ID" value="NZ_JACHHZ010000002.1"/>
</dbReference>
<dbReference type="SUPFAM" id="SSF51206">
    <property type="entry name" value="cAMP-binding domain-like"/>
    <property type="match status" value="1"/>
</dbReference>
<evidence type="ECO:0000256" key="3">
    <source>
        <dbReference type="ARBA" id="ARBA00023163"/>
    </source>
</evidence>
<dbReference type="InterPro" id="IPR000595">
    <property type="entry name" value="cNMP-bd_dom"/>
</dbReference>
<dbReference type="GO" id="GO:0003700">
    <property type="term" value="F:DNA-binding transcription factor activity"/>
    <property type="evidence" value="ECO:0007669"/>
    <property type="project" value="TreeGrafter"/>
</dbReference>
<dbReference type="InterPro" id="IPR018490">
    <property type="entry name" value="cNMP-bd_dom_sf"/>
</dbReference>
<organism evidence="5 6">
    <name type="scientific">Povalibacter uvarum</name>
    <dbReference type="NCBI Taxonomy" id="732238"/>
    <lineage>
        <taxon>Bacteria</taxon>
        <taxon>Pseudomonadati</taxon>
        <taxon>Pseudomonadota</taxon>
        <taxon>Gammaproteobacteria</taxon>
        <taxon>Steroidobacterales</taxon>
        <taxon>Steroidobacteraceae</taxon>
        <taxon>Povalibacter</taxon>
    </lineage>
</organism>
<dbReference type="PANTHER" id="PTHR24567:SF74">
    <property type="entry name" value="HTH-TYPE TRANSCRIPTIONAL REGULATOR ARCR"/>
    <property type="match status" value="1"/>
</dbReference>
<keyword evidence="3" id="KW-0804">Transcription</keyword>
<dbReference type="Proteomes" id="UP000588068">
    <property type="component" value="Unassembled WGS sequence"/>
</dbReference>
<evidence type="ECO:0000313" key="6">
    <source>
        <dbReference type="Proteomes" id="UP000588068"/>
    </source>
</evidence>
<keyword evidence="6" id="KW-1185">Reference proteome</keyword>
<feature type="domain" description="Cyclic nucleotide-binding" evidence="4">
    <location>
        <begin position="13"/>
        <end position="98"/>
    </location>
</feature>
<dbReference type="GO" id="GO:0003677">
    <property type="term" value="F:DNA binding"/>
    <property type="evidence" value="ECO:0007669"/>
    <property type="project" value="UniProtKB-KW"/>
</dbReference>
<dbReference type="EMBL" id="JACHHZ010000002">
    <property type="protein sequence ID" value="MBB6092487.1"/>
    <property type="molecule type" value="Genomic_DNA"/>
</dbReference>
<evidence type="ECO:0000256" key="2">
    <source>
        <dbReference type="ARBA" id="ARBA00023125"/>
    </source>
</evidence>
<accession>A0A841HHN6</accession>
<dbReference type="InterPro" id="IPR036388">
    <property type="entry name" value="WH-like_DNA-bd_sf"/>
</dbReference>